<keyword evidence="2" id="KW-0472">Membrane</keyword>
<keyword evidence="2" id="KW-0812">Transmembrane</keyword>
<evidence type="ECO:0000313" key="3">
    <source>
        <dbReference type="EMBL" id="MDQ4213005.1"/>
    </source>
</evidence>
<evidence type="ECO:0000313" key="4">
    <source>
        <dbReference type="Proteomes" id="UP001230289"/>
    </source>
</evidence>
<dbReference type="RefSeq" id="WP_308487949.1">
    <property type="nucleotide sequence ID" value="NZ_JAVFCB010000002.1"/>
</dbReference>
<comment type="caution">
    <text evidence="3">The sequence shown here is derived from an EMBL/GenBank/DDBJ whole genome shotgun (WGS) entry which is preliminary data.</text>
</comment>
<gene>
    <name evidence="3" type="ORF">RBR11_03665</name>
</gene>
<name>A0ABU0XH28_9MICO</name>
<sequence length="172" mass="18563">MAVIRRIVLVGLSVLLAVPVALLLMFLGVPLPFAISWILVAAAAVLVLRQSLIDDAGEWPPPLPERVEHGSDVSRLAWAIDPRTGVVGFAFRRRVTALMHRRLNESGVDPDTADAETVDAVLGPGAHAALAARDLHRKEVERILDALENPPGARADRPMAPPTTFHPTEETT</sequence>
<protein>
    <submittedName>
        <fullName evidence="3">Uncharacterized protein</fullName>
    </submittedName>
</protein>
<organism evidence="3 4">
    <name type="scientific">Microbacterium capsulatum</name>
    <dbReference type="NCBI Taxonomy" id="3041921"/>
    <lineage>
        <taxon>Bacteria</taxon>
        <taxon>Bacillati</taxon>
        <taxon>Actinomycetota</taxon>
        <taxon>Actinomycetes</taxon>
        <taxon>Micrococcales</taxon>
        <taxon>Microbacteriaceae</taxon>
        <taxon>Microbacterium</taxon>
    </lineage>
</organism>
<evidence type="ECO:0000256" key="1">
    <source>
        <dbReference type="SAM" id="MobiDB-lite"/>
    </source>
</evidence>
<evidence type="ECO:0000256" key="2">
    <source>
        <dbReference type="SAM" id="Phobius"/>
    </source>
</evidence>
<dbReference type="Proteomes" id="UP001230289">
    <property type="component" value="Unassembled WGS sequence"/>
</dbReference>
<dbReference type="EMBL" id="JAVFCB010000002">
    <property type="protein sequence ID" value="MDQ4213005.1"/>
    <property type="molecule type" value="Genomic_DNA"/>
</dbReference>
<proteinExistence type="predicted"/>
<reference evidence="3 4" key="1">
    <citation type="submission" date="2023-08" db="EMBL/GenBank/DDBJ databases">
        <title>Microbacterium sp. nov., isolated from a waste landfill.</title>
        <authorList>
            <person name="Wen W."/>
        </authorList>
    </citation>
    <scope>NUCLEOTIDE SEQUENCE [LARGE SCALE GENOMIC DNA]</scope>
    <source>
        <strain evidence="3 4">ASV81</strain>
    </source>
</reference>
<feature type="region of interest" description="Disordered" evidence="1">
    <location>
        <begin position="147"/>
        <end position="172"/>
    </location>
</feature>
<feature type="transmembrane region" description="Helical" evidence="2">
    <location>
        <begin position="7"/>
        <end position="25"/>
    </location>
</feature>
<keyword evidence="2" id="KW-1133">Transmembrane helix</keyword>
<keyword evidence="4" id="KW-1185">Reference proteome</keyword>
<accession>A0ABU0XH28</accession>